<protein>
    <submittedName>
        <fullName evidence="2">Uncharacterized protein</fullName>
    </submittedName>
</protein>
<dbReference type="RefSeq" id="WP_116427248.1">
    <property type="nucleotide sequence ID" value="NZ_BGZL01000004.1"/>
</dbReference>
<gene>
    <name evidence="2" type="ORF">SSP531S_16450</name>
</gene>
<evidence type="ECO:0000313" key="2">
    <source>
        <dbReference type="EMBL" id="GBQ00231.1"/>
    </source>
</evidence>
<dbReference type="AlphaFoldDB" id="A0A388SWK4"/>
<name>A0A388SWK4_9ACTN</name>
<organism evidence="2 3">
    <name type="scientific">Streptomyces spongiicola</name>
    <dbReference type="NCBI Taxonomy" id="1690221"/>
    <lineage>
        <taxon>Bacteria</taxon>
        <taxon>Bacillati</taxon>
        <taxon>Actinomycetota</taxon>
        <taxon>Actinomycetes</taxon>
        <taxon>Kitasatosporales</taxon>
        <taxon>Streptomycetaceae</taxon>
        <taxon>Streptomyces</taxon>
    </lineage>
</organism>
<accession>A0A388SWK4</accession>
<evidence type="ECO:0000313" key="3">
    <source>
        <dbReference type="Proteomes" id="UP000265354"/>
    </source>
</evidence>
<evidence type="ECO:0000256" key="1">
    <source>
        <dbReference type="SAM" id="MobiDB-lite"/>
    </source>
</evidence>
<dbReference type="Proteomes" id="UP000265354">
    <property type="component" value="Unassembled WGS sequence"/>
</dbReference>
<feature type="region of interest" description="Disordered" evidence="1">
    <location>
        <begin position="102"/>
        <end position="123"/>
    </location>
</feature>
<dbReference type="EMBL" id="BGZL01000004">
    <property type="protein sequence ID" value="GBQ00231.1"/>
    <property type="molecule type" value="Genomic_DNA"/>
</dbReference>
<dbReference type="InterPro" id="IPR029058">
    <property type="entry name" value="AB_hydrolase_fold"/>
</dbReference>
<comment type="caution">
    <text evidence="2">The sequence shown here is derived from an EMBL/GenBank/DDBJ whole genome shotgun (WGS) entry which is preliminary data.</text>
</comment>
<sequence>MGDTPAQAVRPYRDADGVPALPDTLGIGRAALAGASFGGGVAVETTARCPEWVSALALLRAGLPGREPGPDPPAFDGEEDELVRAGGLDATVELNVRNLAGPGSRWGRMPLRGRTPARPYNGG</sequence>
<dbReference type="Gene3D" id="3.40.50.1820">
    <property type="entry name" value="alpha/beta hydrolase"/>
    <property type="match status" value="1"/>
</dbReference>
<reference evidence="2 3" key="1">
    <citation type="submission" date="2018-07" db="EMBL/GenBank/DDBJ databases">
        <title>Whole Genome Shotgun Sequence of Streptomyces spongiicola strain 531S.</title>
        <authorList>
            <person name="Dohra H."/>
            <person name="Kodani S."/>
        </authorList>
    </citation>
    <scope>NUCLEOTIDE SEQUENCE [LARGE SCALE GENOMIC DNA]</scope>
    <source>
        <strain evidence="2 3">531S</strain>
    </source>
</reference>
<dbReference type="SUPFAM" id="SSF53474">
    <property type="entry name" value="alpha/beta-Hydrolases"/>
    <property type="match status" value="1"/>
</dbReference>
<proteinExistence type="predicted"/>